<evidence type="ECO:0000256" key="4">
    <source>
        <dbReference type="SAM" id="MobiDB-lite"/>
    </source>
</evidence>
<dbReference type="EMBL" id="FNXT01001255">
    <property type="protein sequence ID" value="SZX76332.1"/>
    <property type="molecule type" value="Genomic_DNA"/>
</dbReference>
<dbReference type="Gene3D" id="3.40.50.620">
    <property type="entry name" value="HUPs"/>
    <property type="match status" value="1"/>
</dbReference>
<dbReference type="STRING" id="3088.A0A383WGI9"/>
<protein>
    <recommendedName>
        <fullName evidence="3">Cytoplasmic tRNA 2-thiolation protein 2</fullName>
    </recommendedName>
</protein>
<dbReference type="GO" id="GO:0016779">
    <property type="term" value="F:nucleotidyltransferase activity"/>
    <property type="evidence" value="ECO:0007669"/>
    <property type="project" value="UniProtKB-UniRule"/>
</dbReference>
<feature type="compositionally biased region" description="Low complexity" evidence="4">
    <location>
        <begin position="21"/>
        <end position="48"/>
    </location>
</feature>
<dbReference type="GO" id="GO:0005829">
    <property type="term" value="C:cytosol"/>
    <property type="evidence" value="ECO:0007669"/>
    <property type="project" value="TreeGrafter"/>
</dbReference>
<dbReference type="GO" id="GO:0016783">
    <property type="term" value="F:sulfurtransferase activity"/>
    <property type="evidence" value="ECO:0007669"/>
    <property type="project" value="TreeGrafter"/>
</dbReference>
<feature type="region of interest" description="Disordered" evidence="4">
    <location>
        <begin position="20"/>
        <end position="48"/>
    </location>
</feature>
<evidence type="ECO:0000256" key="1">
    <source>
        <dbReference type="ARBA" id="ARBA00022490"/>
    </source>
</evidence>
<feature type="region of interest" description="Disordered" evidence="4">
    <location>
        <begin position="60"/>
        <end position="82"/>
    </location>
</feature>
<evidence type="ECO:0000313" key="5">
    <source>
        <dbReference type="EMBL" id="SZX76332.1"/>
    </source>
</evidence>
<proteinExistence type="inferred from homology"/>
<dbReference type="GO" id="GO:0000049">
    <property type="term" value="F:tRNA binding"/>
    <property type="evidence" value="ECO:0007669"/>
    <property type="project" value="InterPro"/>
</dbReference>
<evidence type="ECO:0000256" key="3">
    <source>
        <dbReference type="HAMAP-Rule" id="MF_03054"/>
    </source>
</evidence>
<evidence type="ECO:0000256" key="2">
    <source>
        <dbReference type="ARBA" id="ARBA00022694"/>
    </source>
</evidence>
<keyword evidence="2 3" id="KW-0819">tRNA processing</keyword>
<name>A0A383WGI9_TETOB</name>
<comment type="subcellular location">
    <subcellularLocation>
        <location evidence="3">Cytoplasm</location>
    </subcellularLocation>
</comment>
<dbReference type="PANTHER" id="PTHR20882:SF14">
    <property type="entry name" value="CYTOPLASMIC TRNA 2-THIOLATION PROTEIN 2"/>
    <property type="match status" value="1"/>
</dbReference>
<feature type="compositionally biased region" description="Low complexity" evidence="4">
    <location>
        <begin position="461"/>
        <end position="482"/>
    </location>
</feature>
<accession>A0A383WGI9</accession>
<dbReference type="Proteomes" id="UP000256970">
    <property type="component" value="Unassembled WGS sequence"/>
</dbReference>
<comment type="similarity">
    <text evidence="3">Belongs to the CTU2/NCS2 family.</text>
</comment>
<dbReference type="GO" id="GO:0002143">
    <property type="term" value="P:tRNA wobble position uridine thiolation"/>
    <property type="evidence" value="ECO:0007669"/>
    <property type="project" value="TreeGrafter"/>
</dbReference>
<feature type="region of interest" description="Disordered" evidence="4">
    <location>
        <begin position="389"/>
        <end position="408"/>
    </location>
</feature>
<comment type="pathway">
    <text evidence="3">tRNA modification; 5-methoxycarbonylmethyl-2-thiouridine-tRNA biosynthesis.</text>
</comment>
<dbReference type="SUPFAM" id="SSF52402">
    <property type="entry name" value="Adenine nucleotide alpha hydrolases-like"/>
    <property type="match status" value="1"/>
</dbReference>
<dbReference type="UniPathway" id="UPA00988"/>
<keyword evidence="1 3" id="KW-0963">Cytoplasm</keyword>
<sequence length="585" mass="61887">MSGCGAFDDDELLSEKQLPASSCSNTSCNGTSTTKTCSNANGCSTSTGCQQQQQQGSFGSWARRQAATSTAAPAEEQQQQQQPGSLGTCMKCKAAPAVALIRQHEPYCNACIEAGVIAKFRYATKGQGLIATGDSVLLAVSGGAASMALLWCTIAMQSAHSSRPERGKVPFRLAVLHVDCSAAWGVPAEQAQQRLQQLQAAAAAAGFAEQLLVLQLHDVFADQAQLLQLLQDQQQQQQQQQPGVEQLQVQLQAAHLSVAEQQGTSQQQQQQQWRQQWQQQLQELLGAVSDTTGREDLAAHLQDSLLLRAAAALGCSRMLRGECACRTAANIIAEAAKGRGFSVPADIQLLDARLLQQGGPAVLRPLREVTLKELAALCTYKGIAWSDRQMGQPRQGGSGSAGRGSSAHGAASVNQLADRFIADMQGSVPASIYTILRTASHLQPFGFNALAAVPGAAEMQSSAARQSAKKQQQQQPQAQAQPEGGGQQQWLLCSVCRAPLPASAAAAAAAAEDSGAVADAAARDRLLLAGLTGAHSRQLCYTCNRQLLYKVEVQPEASSAADTSLDARMQRLRQLLPPGMLLEDD</sequence>
<dbReference type="InterPro" id="IPR014729">
    <property type="entry name" value="Rossmann-like_a/b/a_fold"/>
</dbReference>
<dbReference type="AlphaFoldDB" id="A0A383WGI9"/>
<organism evidence="5 6">
    <name type="scientific">Tetradesmus obliquus</name>
    <name type="common">Green alga</name>
    <name type="synonym">Acutodesmus obliquus</name>
    <dbReference type="NCBI Taxonomy" id="3088"/>
    <lineage>
        <taxon>Eukaryota</taxon>
        <taxon>Viridiplantae</taxon>
        <taxon>Chlorophyta</taxon>
        <taxon>core chlorophytes</taxon>
        <taxon>Chlorophyceae</taxon>
        <taxon>CS clade</taxon>
        <taxon>Sphaeropleales</taxon>
        <taxon>Scenedesmaceae</taxon>
        <taxon>Tetradesmus</taxon>
    </lineage>
</organism>
<evidence type="ECO:0000313" key="6">
    <source>
        <dbReference type="Proteomes" id="UP000256970"/>
    </source>
</evidence>
<gene>
    <name evidence="5" type="ORF">BQ4739_LOCUS16722</name>
</gene>
<comment type="function">
    <text evidence="3">Plays a central role in 2-thiolation of mcm(5)S(2)U at tRNA wobble positions of tRNA(Lys), tRNA(Glu) and tRNA(Gln). May act by forming a heterodimer with NCS6/CTU1 that ligates sulfur from thiocarboxylated URM1 onto the uridine of tRNAs at wobble position.</text>
</comment>
<dbReference type="InterPro" id="IPR019407">
    <property type="entry name" value="CTU2"/>
</dbReference>
<keyword evidence="6" id="KW-1185">Reference proteome</keyword>
<dbReference type="GO" id="GO:0032447">
    <property type="term" value="P:protein urmylation"/>
    <property type="evidence" value="ECO:0007669"/>
    <property type="project" value="UniProtKB-UniRule"/>
</dbReference>
<feature type="region of interest" description="Disordered" evidence="4">
    <location>
        <begin position="461"/>
        <end position="484"/>
    </location>
</feature>
<dbReference type="PANTHER" id="PTHR20882">
    <property type="entry name" value="CYTOPLASMIC TRNA 2-THIOLATION PROTEIN 2"/>
    <property type="match status" value="1"/>
</dbReference>
<reference evidence="5 6" key="1">
    <citation type="submission" date="2016-10" db="EMBL/GenBank/DDBJ databases">
        <authorList>
            <person name="Cai Z."/>
        </authorList>
    </citation>
    <scope>NUCLEOTIDE SEQUENCE [LARGE SCALE GENOMIC DNA]</scope>
</reference>
<dbReference type="HAMAP" id="MF_03054">
    <property type="entry name" value="CTU2"/>
    <property type="match status" value="1"/>
</dbReference>